<dbReference type="RefSeq" id="WP_092592440.1">
    <property type="nucleotide sequence ID" value="NZ_FMWL01000018.1"/>
</dbReference>
<dbReference type="EMBL" id="FMWL01000018">
    <property type="protein sequence ID" value="SCZ81352.1"/>
    <property type="molecule type" value="Genomic_DNA"/>
</dbReference>
<accession>A0A1G5S4M0</accession>
<protein>
    <submittedName>
        <fullName evidence="3">Uncharacterized protein</fullName>
    </submittedName>
</protein>
<evidence type="ECO:0000313" key="4">
    <source>
        <dbReference type="Proteomes" id="UP000199208"/>
    </source>
</evidence>
<evidence type="ECO:0000256" key="2">
    <source>
        <dbReference type="SAM" id="SignalP"/>
    </source>
</evidence>
<feature type="chain" id="PRO_5011666178" evidence="2">
    <location>
        <begin position="24"/>
        <end position="287"/>
    </location>
</feature>
<proteinExistence type="predicted"/>
<evidence type="ECO:0000256" key="1">
    <source>
        <dbReference type="SAM" id="MobiDB-lite"/>
    </source>
</evidence>
<dbReference type="AlphaFoldDB" id="A0A1G5S4M0"/>
<gene>
    <name evidence="3" type="ORF">SAMN03080599_02744</name>
</gene>
<feature type="signal peptide" evidence="2">
    <location>
        <begin position="1"/>
        <end position="23"/>
    </location>
</feature>
<keyword evidence="4" id="KW-1185">Reference proteome</keyword>
<name>A0A1G5S4M0_9FIRM</name>
<dbReference type="OrthoDB" id="9809277at2"/>
<feature type="compositionally biased region" description="Basic and acidic residues" evidence="1">
    <location>
        <begin position="275"/>
        <end position="287"/>
    </location>
</feature>
<dbReference type="Proteomes" id="UP000199208">
    <property type="component" value="Unassembled WGS sequence"/>
</dbReference>
<sequence length="287" mass="32483">MKRPIALLLISIMVLMLSAFSFAGNGNPKKDEASEPKISAYVLDDLLFITVWLDAELGEDLEGLTAEIFEEDKEDPEEKTSEFEMTSGSASKGYKYIFEGIEYTPVDEFEIRVTAEFDDAEDLILTKSMELKDIDVDNENMMDDDLYPAAPAIANKLLKEYGIPNRVGTVNLIAAVSAAMTENEEFADLEKDDEDYAEEVEEFLVDELNEIFDTGYDDLSDFDDEIADLQKPNMKSEENKMNVKLSDLEDDGDDEDDDKDDEDDDDDDDDDDEKEDKVKKAKPENKK</sequence>
<feature type="compositionally biased region" description="Acidic residues" evidence="1">
    <location>
        <begin position="248"/>
        <end position="274"/>
    </location>
</feature>
<feature type="region of interest" description="Disordered" evidence="1">
    <location>
        <begin position="229"/>
        <end position="287"/>
    </location>
</feature>
<keyword evidence="2" id="KW-0732">Signal</keyword>
<organism evidence="3 4">
    <name type="scientific">Acidaminobacter hydrogenoformans DSM 2784</name>
    <dbReference type="NCBI Taxonomy" id="1120920"/>
    <lineage>
        <taxon>Bacteria</taxon>
        <taxon>Bacillati</taxon>
        <taxon>Bacillota</taxon>
        <taxon>Clostridia</taxon>
        <taxon>Peptostreptococcales</taxon>
        <taxon>Acidaminobacteraceae</taxon>
        <taxon>Acidaminobacter</taxon>
    </lineage>
</organism>
<evidence type="ECO:0000313" key="3">
    <source>
        <dbReference type="EMBL" id="SCZ81352.1"/>
    </source>
</evidence>
<reference evidence="3 4" key="1">
    <citation type="submission" date="2016-10" db="EMBL/GenBank/DDBJ databases">
        <authorList>
            <person name="de Groot N.N."/>
        </authorList>
    </citation>
    <scope>NUCLEOTIDE SEQUENCE [LARGE SCALE GENOMIC DNA]</scope>
    <source>
        <strain evidence="3 4">DSM 2784</strain>
    </source>
</reference>